<dbReference type="Gene3D" id="1.10.3470.10">
    <property type="entry name" value="ABC transporter involved in vitamin B12 uptake, BtuC"/>
    <property type="match status" value="1"/>
</dbReference>
<comment type="function">
    <text evidence="1">Involved in the high-affinity zinc uptake transport system.</text>
</comment>
<protein>
    <recommendedName>
        <fullName evidence="12">High-affinity zinc uptake system membrane protein ZnuB</fullName>
    </recommendedName>
</protein>
<evidence type="ECO:0000256" key="8">
    <source>
        <dbReference type="ARBA" id="ARBA00022906"/>
    </source>
</evidence>
<evidence type="ECO:0000313" key="15">
    <source>
        <dbReference type="EMBL" id="SUO98218.1"/>
    </source>
</evidence>
<dbReference type="Pfam" id="PF00950">
    <property type="entry name" value="ABC-3"/>
    <property type="match status" value="1"/>
</dbReference>
<keyword evidence="11 14" id="KW-0472">Membrane</keyword>
<keyword evidence="5" id="KW-1003">Cell membrane</keyword>
<keyword evidence="10" id="KW-0406">Ion transport</keyword>
<accession>A0A380N101</accession>
<feature type="transmembrane region" description="Helical" evidence="14">
    <location>
        <begin position="59"/>
        <end position="77"/>
    </location>
</feature>
<dbReference type="RefSeq" id="WP_115219073.1">
    <property type="nucleotide sequence ID" value="NZ_UHIA01000004.1"/>
</dbReference>
<dbReference type="Proteomes" id="UP000254575">
    <property type="component" value="Unassembled WGS sequence"/>
</dbReference>
<feature type="transmembrane region" description="Helical" evidence="14">
    <location>
        <begin position="89"/>
        <end position="109"/>
    </location>
</feature>
<feature type="transmembrane region" description="Helical" evidence="14">
    <location>
        <begin position="242"/>
        <end position="260"/>
    </location>
</feature>
<proteinExistence type="inferred from homology"/>
<evidence type="ECO:0000256" key="9">
    <source>
        <dbReference type="ARBA" id="ARBA00022989"/>
    </source>
</evidence>
<evidence type="ECO:0000256" key="13">
    <source>
        <dbReference type="RuleBase" id="RU003943"/>
    </source>
</evidence>
<dbReference type="SUPFAM" id="SSF81345">
    <property type="entry name" value="ABC transporter involved in vitamin B12 uptake, BtuC"/>
    <property type="match status" value="1"/>
</dbReference>
<keyword evidence="6 13" id="KW-0812">Transmembrane</keyword>
<dbReference type="OrthoDB" id="9783937at2"/>
<organism evidence="15 16">
    <name type="scientific">Suttonella indologenes</name>
    <dbReference type="NCBI Taxonomy" id="13276"/>
    <lineage>
        <taxon>Bacteria</taxon>
        <taxon>Pseudomonadati</taxon>
        <taxon>Pseudomonadota</taxon>
        <taxon>Gammaproteobacteria</taxon>
        <taxon>Cardiobacteriales</taxon>
        <taxon>Cardiobacteriaceae</taxon>
        <taxon>Suttonella</taxon>
    </lineage>
</organism>
<gene>
    <name evidence="15" type="primary">znuB_2</name>
    <name evidence="15" type="ORF">NCTC10717_01959</name>
</gene>
<dbReference type="InterPro" id="IPR001626">
    <property type="entry name" value="ABC_TroCD"/>
</dbReference>
<feature type="transmembrane region" description="Helical" evidence="14">
    <location>
        <begin position="35"/>
        <end position="54"/>
    </location>
</feature>
<feature type="transmembrane region" description="Helical" evidence="14">
    <location>
        <begin position="130"/>
        <end position="148"/>
    </location>
</feature>
<dbReference type="EMBL" id="UHIA01000004">
    <property type="protein sequence ID" value="SUO98218.1"/>
    <property type="molecule type" value="Genomic_DNA"/>
</dbReference>
<evidence type="ECO:0000256" key="4">
    <source>
        <dbReference type="ARBA" id="ARBA00022448"/>
    </source>
</evidence>
<evidence type="ECO:0000256" key="3">
    <source>
        <dbReference type="ARBA" id="ARBA00008034"/>
    </source>
</evidence>
<comment type="similarity">
    <text evidence="3 13">Belongs to the ABC-3 integral membrane protein family.</text>
</comment>
<evidence type="ECO:0000256" key="1">
    <source>
        <dbReference type="ARBA" id="ARBA00002313"/>
    </source>
</evidence>
<evidence type="ECO:0000256" key="12">
    <source>
        <dbReference type="ARBA" id="ARBA00040080"/>
    </source>
</evidence>
<evidence type="ECO:0000256" key="11">
    <source>
        <dbReference type="ARBA" id="ARBA00023136"/>
    </source>
</evidence>
<dbReference type="GO" id="GO:0055085">
    <property type="term" value="P:transmembrane transport"/>
    <property type="evidence" value="ECO:0007669"/>
    <property type="project" value="InterPro"/>
</dbReference>
<keyword evidence="16" id="KW-1185">Reference proteome</keyword>
<evidence type="ECO:0000256" key="6">
    <source>
        <dbReference type="ARBA" id="ARBA00022692"/>
    </source>
</evidence>
<evidence type="ECO:0000256" key="7">
    <source>
        <dbReference type="ARBA" id="ARBA00022833"/>
    </source>
</evidence>
<feature type="transmembrane region" description="Helical" evidence="14">
    <location>
        <begin position="174"/>
        <end position="204"/>
    </location>
</feature>
<sequence length="287" mass="31690">MNFFLQFVLIPWTCAVLSAAAAAPLGSIISWRRLIYFGEALAHSAWLGIALALYFRLPIYLGIWGITALLVILLYVIKRRTGADGNNILGTLSHFMLALGVIALSKMENIRTDLFGYLFGDILNAGGRDLLLIAIATVLTLLFIKWLWQPLILLTVSEDIARTEIPNVHRYEGIFLLLLGLFTGIMIQFIGLMLVMAFLIIPIQTTNRFAHTPEQCVLWAAILSTITATLGVGMAYLWDFPVAPAIVGISGICYFAALCYQKLYFTEAKRLDAGTGSNASAIRQEKL</sequence>
<dbReference type="GO" id="GO:0043190">
    <property type="term" value="C:ATP-binding cassette (ABC) transporter complex"/>
    <property type="evidence" value="ECO:0007669"/>
    <property type="project" value="InterPro"/>
</dbReference>
<evidence type="ECO:0000313" key="16">
    <source>
        <dbReference type="Proteomes" id="UP000254575"/>
    </source>
</evidence>
<dbReference type="AlphaFoldDB" id="A0A380N101"/>
<name>A0A380N101_9GAMM</name>
<evidence type="ECO:0000256" key="10">
    <source>
        <dbReference type="ARBA" id="ARBA00023065"/>
    </source>
</evidence>
<evidence type="ECO:0000256" key="5">
    <source>
        <dbReference type="ARBA" id="ARBA00022475"/>
    </source>
</evidence>
<keyword evidence="7" id="KW-0862">Zinc</keyword>
<keyword evidence="9 14" id="KW-1133">Transmembrane helix</keyword>
<dbReference type="GO" id="GO:0010043">
    <property type="term" value="P:response to zinc ion"/>
    <property type="evidence" value="ECO:0007669"/>
    <property type="project" value="TreeGrafter"/>
</dbReference>
<keyword evidence="4 13" id="KW-0813">Transport</keyword>
<dbReference type="PANTHER" id="PTHR30477">
    <property type="entry name" value="ABC-TRANSPORTER METAL-BINDING PROTEIN"/>
    <property type="match status" value="1"/>
</dbReference>
<dbReference type="GO" id="GO:0006829">
    <property type="term" value="P:zinc ion transport"/>
    <property type="evidence" value="ECO:0007669"/>
    <property type="project" value="UniProtKB-KW"/>
</dbReference>
<dbReference type="PANTHER" id="PTHR30477:SF23">
    <property type="entry name" value="HIGH-AFFINITY ZINC UPTAKE SYSTEM MEMBRANE PROTEIN ZNUB"/>
    <property type="match status" value="1"/>
</dbReference>
<feature type="transmembrane region" description="Helical" evidence="14">
    <location>
        <begin position="216"/>
        <end position="236"/>
    </location>
</feature>
<reference evidence="15 16" key="1">
    <citation type="submission" date="2018-06" db="EMBL/GenBank/DDBJ databases">
        <authorList>
            <consortium name="Pathogen Informatics"/>
            <person name="Doyle S."/>
        </authorList>
    </citation>
    <scope>NUCLEOTIDE SEQUENCE [LARGE SCALE GENOMIC DNA]</scope>
    <source>
        <strain evidence="15 16">NCTC10717</strain>
    </source>
</reference>
<dbReference type="InterPro" id="IPR037294">
    <property type="entry name" value="ABC_BtuC-like"/>
</dbReference>
<keyword evidence="8" id="KW-0864">Zinc transport</keyword>
<comment type="subcellular location">
    <subcellularLocation>
        <location evidence="2 13">Cell membrane</location>
        <topology evidence="2 13">Multi-pass membrane protein</topology>
    </subcellularLocation>
</comment>
<evidence type="ECO:0000256" key="14">
    <source>
        <dbReference type="SAM" id="Phobius"/>
    </source>
</evidence>
<evidence type="ECO:0000256" key="2">
    <source>
        <dbReference type="ARBA" id="ARBA00004651"/>
    </source>
</evidence>